<dbReference type="AlphaFoldDB" id="A0A3B0V2E3"/>
<dbReference type="InterPro" id="IPR001712">
    <property type="entry name" value="T3SS_FHIPEP"/>
</dbReference>
<dbReference type="Gene3D" id="1.10.8.540">
    <property type="entry name" value="FHIPEP family, domain 3"/>
    <property type="match status" value="1"/>
</dbReference>
<keyword evidence="4 7" id="KW-0812">Transmembrane</keyword>
<feature type="transmembrane region" description="Helical" evidence="7">
    <location>
        <begin position="204"/>
        <end position="226"/>
    </location>
</feature>
<dbReference type="GO" id="GO:0044780">
    <property type="term" value="P:bacterial-type flagellum assembly"/>
    <property type="evidence" value="ECO:0007669"/>
    <property type="project" value="InterPro"/>
</dbReference>
<evidence type="ECO:0000256" key="6">
    <source>
        <dbReference type="ARBA" id="ARBA00023136"/>
    </source>
</evidence>
<evidence type="ECO:0000256" key="3">
    <source>
        <dbReference type="ARBA" id="ARBA00022475"/>
    </source>
</evidence>
<feature type="transmembrane region" description="Helical" evidence="7">
    <location>
        <begin position="17"/>
        <end position="35"/>
    </location>
</feature>
<dbReference type="InterPro" id="IPR042194">
    <property type="entry name" value="FHIPEP_1"/>
</dbReference>
<keyword evidence="6 7" id="KW-0472">Membrane</keyword>
<feature type="transmembrane region" description="Helical" evidence="7">
    <location>
        <begin position="287"/>
        <end position="303"/>
    </location>
</feature>
<keyword evidence="5 7" id="KW-1133">Transmembrane helix</keyword>
<dbReference type="PANTHER" id="PTHR30161">
    <property type="entry name" value="FLAGELLAR EXPORT PROTEIN, MEMBRANE FLHA SUBUNIT-RELATED"/>
    <property type="match status" value="1"/>
</dbReference>
<gene>
    <name evidence="8" type="ORF">MNBD_DELTA02-792</name>
</gene>
<feature type="transmembrane region" description="Helical" evidence="7">
    <location>
        <begin position="72"/>
        <end position="92"/>
    </location>
</feature>
<proteinExistence type="inferred from homology"/>
<name>A0A3B0V2E3_9ZZZZ</name>
<dbReference type="PROSITE" id="PS00994">
    <property type="entry name" value="FHIPEP"/>
    <property type="match status" value="1"/>
</dbReference>
<dbReference type="PIRSF" id="PIRSF005419">
    <property type="entry name" value="FlhA"/>
    <property type="match status" value="1"/>
</dbReference>
<dbReference type="InterPro" id="IPR042196">
    <property type="entry name" value="FHIPEP_4"/>
</dbReference>
<comment type="similarity">
    <text evidence="2">Belongs to the FHIPEP (flagella/HR/invasion proteins export pore) family.</text>
</comment>
<keyword evidence="8" id="KW-0966">Cell projection</keyword>
<feature type="transmembrane region" description="Helical" evidence="7">
    <location>
        <begin position="41"/>
        <end position="60"/>
    </location>
</feature>
<dbReference type="Gene3D" id="3.40.50.12790">
    <property type="entry name" value="FHIPEP family, domain 4"/>
    <property type="match status" value="1"/>
</dbReference>
<reference evidence="8" key="1">
    <citation type="submission" date="2018-06" db="EMBL/GenBank/DDBJ databases">
        <authorList>
            <person name="Zhirakovskaya E."/>
        </authorList>
    </citation>
    <scope>NUCLEOTIDE SEQUENCE</scope>
</reference>
<evidence type="ECO:0000256" key="4">
    <source>
        <dbReference type="ARBA" id="ARBA00022692"/>
    </source>
</evidence>
<dbReference type="GO" id="GO:0005886">
    <property type="term" value="C:plasma membrane"/>
    <property type="evidence" value="ECO:0007669"/>
    <property type="project" value="UniProtKB-SubCell"/>
</dbReference>
<dbReference type="Gene3D" id="3.40.30.60">
    <property type="entry name" value="FHIPEP family, domain 1"/>
    <property type="match status" value="1"/>
</dbReference>
<comment type="subcellular location">
    <subcellularLocation>
        <location evidence="1">Cell membrane</location>
        <topology evidence="1">Multi-pass membrane protein</topology>
    </subcellularLocation>
</comment>
<keyword evidence="3" id="KW-1003">Cell membrane</keyword>
<evidence type="ECO:0000313" key="8">
    <source>
        <dbReference type="EMBL" id="VAW34563.1"/>
    </source>
</evidence>
<dbReference type="PRINTS" id="PR00949">
    <property type="entry name" value="TYPE3IMAPROT"/>
</dbReference>
<feature type="transmembrane region" description="Helical" evidence="7">
    <location>
        <begin position="112"/>
        <end position="135"/>
    </location>
</feature>
<evidence type="ECO:0000256" key="1">
    <source>
        <dbReference type="ARBA" id="ARBA00004651"/>
    </source>
</evidence>
<evidence type="ECO:0000256" key="5">
    <source>
        <dbReference type="ARBA" id="ARBA00022989"/>
    </source>
</evidence>
<accession>A0A3B0V2E3</accession>
<dbReference type="Pfam" id="PF00771">
    <property type="entry name" value="FHIPEP"/>
    <property type="match status" value="1"/>
</dbReference>
<dbReference type="EMBL" id="UOEZ01000004">
    <property type="protein sequence ID" value="VAW34563.1"/>
    <property type="molecule type" value="Genomic_DNA"/>
</dbReference>
<evidence type="ECO:0000256" key="7">
    <source>
        <dbReference type="SAM" id="Phobius"/>
    </source>
</evidence>
<organism evidence="8">
    <name type="scientific">hydrothermal vent metagenome</name>
    <dbReference type="NCBI Taxonomy" id="652676"/>
    <lineage>
        <taxon>unclassified sequences</taxon>
        <taxon>metagenomes</taxon>
        <taxon>ecological metagenomes</taxon>
    </lineage>
</organism>
<keyword evidence="8" id="KW-0282">Flagellum</keyword>
<dbReference type="InterPro" id="IPR006301">
    <property type="entry name" value="FlhA"/>
</dbReference>
<keyword evidence="8" id="KW-0969">Cilium</keyword>
<dbReference type="GO" id="GO:0009306">
    <property type="term" value="P:protein secretion"/>
    <property type="evidence" value="ECO:0007669"/>
    <property type="project" value="InterPro"/>
</dbReference>
<dbReference type="NCBIfam" id="TIGR01398">
    <property type="entry name" value="FlhA"/>
    <property type="match status" value="1"/>
</dbReference>
<protein>
    <submittedName>
        <fullName evidence="8">Flagellar biosynthesis protein FlhA</fullName>
    </submittedName>
</protein>
<evidence type="ECO:0000256" key="2">
    <source>
        <dbReference type="ARBA" id="ARBA00008835"/>
    </source>
</evidence>
<feature type="transmembrane region" description="Helical" evidence="7">
    <location>
        <begin position="246"/>
        <end position="266"/>
    </location>
</feature>
<dbReference type="InterPro" id="IPR025505">
    <property type="entry name" value="FHIPEP_CS"/>
</dbReference>
<dbReference type="PANTHER" id="PTHR30161:SF1">
    <property type="entry name" value="FLAGELLAR BIOSYNTHESIS PROTEIN FLHA-RELATED"/>
    <property type="match status" value="1"/>
</dbReference>
<sequence length="698" mass="75694">MAGIMDNIGWLKKGGEFALPVGIVVVLAVMILPMPPFILDIMLTFNITLSLIILLVAVYVKKPLEFSTFPTILLVSTLFRLSLNVATTRLILLRGSEGTDAAGEVIRSFGSFVVGGNFAVGFIIFAILVIINFMVITKGAGRIAEVAARFTLDAMPGKQMSIDADLNAGIIAEDEARKRREEVSLEADFYGSMDGASKFVRGDAVAGILITLINIGGGLVIGVLQQGMPIMDAASTYTLLTVGDGLVTQIPALIISTAAGIVVSNISSEQGLNSRLGEQFKLHPKPIMLAGVILFIMALVPGLPQIPFFIMSLLTFGTGYLIYKGAIKKKAEEDEEKERAKAVPKKTKREPIDEVPLLDILGLEVGYRIIPLVDESENGELLERIRGIRRQFAEEIGLIVPSVHIKDNLQLSPTGYVFYVKGLEVGRGELMVGHVLALDPGNARGGLEGIQTKDPAFGLPAIWIPDSEKERAQMLGYTVVTHSAIVATHISELIRANSEELLGRQEVQSLLDKVAKTHPKVVEELVPALMNVGGVQKVLQNLLRERVSIRDIQTILEAIADYAGMTKDPDIITEYVRVKLARRISHGLVTGDNTIPAISLSHEVEERISGAVKETKQGVFFAIDPTFAHNLLTLIGDALEEAVSTGVQPVLLVSQETRRFVRKLVEKSYPAISVLSHNEIADNINVQTLKVVRVSDAN</sequence>
<dbReference type="InterPro" id="IPR042193">
    <property type="entry name" value="FHIPEP_3"/>
</dbReference>